<keyword evidence="2" id="KW-1185">Reference proteome</keyword>
<proteinExistence type="predicted"/>
<dbReference type="Proteomes" id="UP001251217">
    <property type="component" value="Unassembled WGS sequence"/>
</dbReference>
<protein>
    <submittedName>
        <fullName evidence="1">Uncharacterized protein</fullName>
    </submittedName>
</protein>
<comment type="caution">
    <text evidence="1">The sequence shown here is derived from an EMBL/GenBank/DDBJ whole genome shotgun (WGS) entry which is preliminary data.</text>
</comment>
<dbReference type="RefSeq" id="WP_157104540.1">
    <property type="nucleotide sequence ID" value="NZ_JAVDWW010000012.1"/>
</dbReference>
<evidence type="ECO:0000313" key="2">
    <source>
        <dbReference type="Proteomes" id="UP001251217"/>
    </source>
</evidence>
<reference evidence="1 2" key="1">
    <citation type="submission" date="2023-07" db="EMBL/GenBank/DDBJ databases">
        <title>Sorghum-associated microbial communities from plants grown in Nebraska, USA.</title>
        <authorList>
            <person name="Schachtman D."/>
        </authorList>
    </citation>
    <scope>NUCLEOTIDE SEQUENCE [LARGE SCALE GENOMIC DNA]</scope>
    <source>
        <strain evidence="1 2">4272</strain>
    </source>
</reference>
<organism evidence="1 2">
    <name type="scientific">Nocardia kruczakiae</name>
    <dbReference type="NCBI Taxonomy" id="261477"/>
    <lineage>
        <taxon>Bacteria</taxon>
        <taxon>Bacillati</taxon>
        <taxon>Actinomycetota</taxon>
        <taxon>Actinomycetes</taxon>
        <taxon>Mycobacteriales</taxon>
        <taxon>Nocardiaceae</taxon>
        <taxon>Nocardia</taxon>
    </lineage>
</organism>
<sequence length="62" mass="6381">MTAGSGTPMWVRGLRVVSVLLGIAALVREGVHAVATTASNTLRRPVAAEPATRQRTSPIASA</sequence>
<gene>
    <name evidence="1" type="ORF">J2W56_006022</name>
</gene>
<accession>A0ABU1XP10</accession>
<name>A0ABU1XP10_9NOCA</name>
<evidence type="ECO:0000313" key="1">
    <source>
        <dbReference type="EMBL" id="MDR7172261.1"/>
    </source>
</evidence>
<dbReference type="EMBL" id="JAVDWW010000012">
    <property type="protein sequence ID" value="MDR7172261.1"/>
    <property type="molecule type" value="Genomic_DNA"/>
</dbReference>